<comment type="caution">
    <text evidence="8">The sequence shown here is derived from an EMBL/GenBank/DDBJ whole genome shotgun (WGS) entry which is preliminary data.</text>
</comment>
<dbReference type="PANTHER" id="PTHR36115:SF4">
    <property type="entry name" value="MEMBRANE PROTEIN"/>
    <property type="match status" value="1"/>
</dbReference>
<keyword evidence="9" id="KW-1185">Reference proteome</keyword>
<reference evidence="8 9" key="1">
    <citation type="submission" date="2021-01" db="EMBL/GenBank/DDBJ databases">
        <authorList>
            <person name="Ruan W."/>
            <person name="Khan S.A."/>
            <person name="Jeon C.O."/>
        </authorList>
    </citation>
    <scope>NUCLEOTIDE SEQUENCE [LARGE SCALE GENOMIC DNA]</scope>
    <source>
        <strain evidence="8 9">R798</strain>
    </source>
</reference>
<dbReference type="InterPro" id="IPR051791">
    <property type="entry name" value="Pra-immunoreactive"/>
</dbReference>
<dbReference type="Pfam" id="PF06271">
    <property type="entry name" value="RDD"/>
    <property type="match status" value="1"/>
</dbReference>
<reference evidence="8 9" key="2">
    <citation type="submission" date="2021-08" db="EMBL/GenBank/DDBJ databases">
        <title>Massilia sp. R798.</title>
        <authorList>
            <person name="Baek J.H."/>
            <person name="Jung H.S."/>
            <person name="Kim K.R."/>
            <person name="Jeon C.O."/>
        </authorList>
    </citation>
    <scope>NUCLEOTIDE SEQUENCE [LARGE SCALE GENOMIC DNA]</scope>
    <source>
        <strain evidence="8 9">R798</strain>
    </source>
</reference>
<feature type="transmembrane region" description="Helical" evidence="6">
    <location>
        <begin position="105"/>
        <end position="124"/>
    </location>
</feature>
<proteinExistence type="predicted"/>
<dbReference type="InterPro" id="IPR010432">
    <property type="entry name" value="RDD"/>
</dbReference>
<evidence type="ECO:0000313" key="9">
    <source>
        <dbReference type="Proteomes" id="UP000809349"/>
    </source>
</evidence>
<evidence type="ECO:0000256" key="3">
    <source>
        <dbReference type="ARBA" id="ARBA00022692"/>
    </source>
</evidence>
<evidence type="ECO:0000313" key="8">
    <source>
        <dbReference type="EMBL" id="MBZ2208307.1"/>
    </source>
</evidence>
<feature type="transmembrane region" description="Helical" evidence="6">
    <location>
        <begin position="48"/>
        <end position="72"/>
    </location>
</feature>
<dbReference type="PANTHER" id="PTHR36115">
    <property type="entry name" value="PROLINE-RICH ANTIGEN HOMOLOG-RELATED"/>
    <property type="match status" value="1"/>
</dbReference>
<dbReference type="EMBL" id="JAFBIL020000005">
    <property type="protein sequence ID" value="MBZ2208307.1"/>
    <property type="molecule type" value="Genomic_DNA"/>
</dbReference>
<name>A0ABS7SQU8_9BURK</name>
<sequence length="157" mass="16976">MEQQLSDVEYAGFWSRVGATIIDTIILMIVTVPLLWTIYGASYWESDALVAGPADFVVSYLLPAVAVILLWIRLSATPGKIAIGATIVDARTGGKPTAGQFVIRYLGYFVSTIPLCLGLIWVGFDSRKQGWHDKMAGTVVIKRRGGGAEPVSFDQPG</sequence>
<keyword evidence="5 6" id="KW-0472">Membrane</keyword>
<accession>A0ABS7SQU8</accession>
<keyword evidence="4 6" id="KW-1133">Transmembrane helix</keyword>
<dbReference type="Proteomes" id="UP000809349">
    <property type="component" value="Unassembled WGS sequence"/>
</dbReference>
<evidence type="ECO:0000256" key="2">
    <source>
        <dbReference type="ARBA" id="ARBA00022475"/>
    </source>
</evidence>
<dbReference type="RefSeq" id="WP_223468794.1">
    <property type="nucleotide sequence ID" value="NZ_JAFBIL020000005.1"/>
</dbReference>
<keyword evidence="2" id="KW-1003">Cell membrane</keyword>
<evidence type="ECO:0000256" key="4">
    <source>
        <dbReference type="ARBA" id="ARBA00022989"/>
    </source>
</evidence>
<keyword evidence="3 6" id="KW-0812">Transmembrane</keyword>
<feature type="transmembrane region" description="Helical" evidence="6">
    <location>
        <begin position="13"/>
        <end position="36"/>
    </location>
</feature>
<evidence type="ECO:0000256" key="6">
    <source>
        <dbReference type="SAM" id="Phobius"/>
    </source>
</evidence>
<organism evidence="8 9">
    <name type="scientific">Massilia soli</name>
    <dbReference type="NCBI Taxonomy" id="2792854"/>
    <lineage>
        <taxon>Bacteria</taxon>
        <taxon>Pseudomonadati</taxon>
        <taxon>Pseudomonadota</taxon>
        <taxon>Betaproteobacteria</taxon>
        <taxon>Burkholderiales</taxon>
        <taxon>Oxalobacteraceae</taxon>
        <taxon>Telluria group</taxon>
        <taxon>Massilia</taxon>
    </lineage>
</organism>
<evidence type="ECO:0000256" key="5">
    <source>
        <dbReference type="ARBA" id="ARBA00023136"/>
    </source>
</evidence>
<evidence type="ECO:0000259" key="7">
    <source>
        <dbReference type="Pfam" id="PF06271"/>
    </source>
</evidence>
<feature type="domain" description="RDD" evidence="7">
    <location>
        <begin position="10"/>
        <end position="137"/>
    </location>
</feature>
<protein>
    <submittedName>
        <fullName evidence="8">RDD family protein</fullName>
    </submittedName>
</protein>
<evidence type="ECO:0000256" key="1">
    <source>
        <dbReference type="ARBA" id="ARBA00004651"/>
    </source>
</evidence>
<gene>
    <name evidence="8" type="ORF">I4X03_013655</name>
</gene>
<comment type="subcellular location">
    <subcellularLocation>
        <location evidence="1">Cell membrane</location>
        <topology evidence="1">Multi-pass membrane protein</topology>
    </subcellularLocation>
</comment>